<dbReference type="Proteomes" id="UP000054549">
    <property type="component" value="Unassembled WGS sequence"/>
</dbReference>
<evidence type="ECO:0000313" key="2">
    <source>
        <dbReference type="EMBL" id="KIL71548.1"/>
    </source>
</evidence>
<dbReference type="PIRSF" id="PIRSF008459">
    <property type="entry name" value="UCP008459"/>
    <property type="match status" value="1"/>
</dbReference>
<protein>
    <recommendedName>
        <fullName evidence="1">CASTOR ACT domain-containing protein</fullName>
    </recommendedName>
</protein>
<dbReference type="GO" id="GO:0006520">
    <property type="term" value="P:amino acid metabolic process"/>
    <property type="evidence" value="ECO:0007669"/>
    <property type="project" value="UniProtKB-ARBA"/>
</dbReference>
<dbReference type="InterPro" id="IPR027795">
    <property type="entry name" value="CASTOR_ACT_dom"/>
</dbReference>
<organism evidence="2 3">
    <name type="scientific">Amanita muscaria (strain Koide BX008)</name>
    <dbReference type="NCBI Taxonomy" id="946122"/>
    <lineage>
        <taxon>Eukaryota</taxon>
        <taxon>Fungi</taxon>
        <taxon>Dikarya</taxon>
        <taxon>Basidiomycota</taxon>
        <taxon>Agaricomycotina</taxon>
        <taxon>Agaricomycetes</taxon>
        <taxon>Agaricomycetidae</taxon>
        <taxon>Agaricales</taxon>
        <taxon>Pluteineae</taxon>
        <taxon>Amanitaceae</taxon>
        <taxon>Amanita</taxon>
    </lineage>
</organism>
<dbReference type="EMBL" id="KN818222">
    <property type="protein sequence ID" value="KIL71548.1"/>
    <property type="molecule type" value="Genomic_DNA"/>
</dbReference>
<dbReference type="Pfam" id="PF13840">
    <property type="entry name" value="ACT_7"/>
    <property type="match status" value="1"/>
</dbReference>
<dbReference type="OrthoDB" id="58529at2759"/>
<dbReference type="SUPFAM" id="SSF55021">
    <property type="entry name" value="ACT-like"/>
    <property type="match status" value="2"/>
</dbReference>
<dbReference type="PANTHER" id="PTHR31131:SF6">
    <property type="entry name" value="CASTOR ACT DOMAIN-CONTAINING PROTEIN"/>
    <property type="match status" value="1"/>
</dbReference>
<keyword evidence="3" id="KW-1185">Reference proteome</keyword>
<dbReference type="PANTHER" id="PTHR31131">
    <property type="entry name" value="CHROMOSOME 1, WHOLE GENOME SHOTGUN SEQUENCE"/>
    <property type="match status" value="1"/>
</dbReference>
<sequence>MPPPLDHPSLNLQLWTQPFFVLQLQRDEEIPSSIIELLKGGPSQFLSVTRTHEETSLVGEYHDWMPQNFKEKSTWSCIKIMGPMEHNLTGILAAFSLPLKLAEIPIFALSTWNTDYVLVPSVMAKEAVNALKEDGWAFV</sequence>
<dbReference type="InterPro" id="IPR045865">
    <property type="entry name" value="ACT-like_dom_sf"/>
</dbReference>
<dbReference type="HOGENOM" id="CLU_130568_0_0_1"/>
<accession>A0A0C2XQS8</accession>
<dbReference type="InterPro" id="IPR051719">
    <property type="entry name" value="CASTOR_mTORC1"/>
</dbReference>
<dbReference type="GO" id="GO:0046394">
    <property type="term" value="P:carboxylic acid biosynthetic process"/>
    <property type="evidence" value="ECO:0007669"/>
    <property type="project" value="UniProtKB-ARBA"/>
</dbReference>
<proteinExistence type="predicted"/>
<reference evidence="2 3" key="1">
    <citation type="submission" date="2014-04" db="EMBL/GenBank/DDBJ databases">
        <title>Evolutionary Origins and Diversification of the Mycorrhizal Mutualists.</title>
        <authorList>
            <consortium name="DOE Joint Genome Institute"/>
            <consortium name="Mycorrhizal Genomics Consortium"/>
            <person name="Kohler A."/>
            <person name="Kuo A."/>
            <person name="Nagy L.G."/>
            <person name="Floudas D."/>
            <person name="Copeland A."/>
            <person name="Barry K.W."/>
            <person name="Cichocki N."/>
            <person name="Veneault-Fourrey C."/>
            <person name="LaButti K."/>
            <person name="Lindquist E.A."/>
            <person name="Lipzen A."/>
            <person name="Lundell T."/>
            <person name="Morin E."/>
            <person name="Murat C."/>
            <person name="Riley R."/>
            <person name="Ohm R."/>
            <person name="Sun H."/>
            <person name="Tunlid A."/>
            <person name="Henrissat B."/>
            <person name="Grigoriev I.V."/>
            <person name="Hibbett D.S."/>
            <person name="Martin F."/>
        </authorList>
    </citation>
    <scope>NUCLEOTIDE SEQUENCE [LARGE SCALE GENOMIC DNA]</scope>
    <source>
        <strain evidence="2 3">Koide BX008</strain>
    </source>
</reference>
<dbReference type="Gene3D" id="3.30.2130.10">
    <property type="entry name" value="VC0802-like"/>
    <property type="match status" value="1"/>
</dbReference>
<feature type="domain" description="CASTOR ACT" evidence="1">
    <location>
        <begin position="73"/>
        <end position="133"/>
    </location>
</feature>
<name>A0A0C2XQS8_AMAMK</name>
<evidence type="ECO:0000313" key="3">
    <source>
        <dbReference type="Proteomes" id="UP000054549"/>
    </source>
</evidence>
<dbReference type="AlphaFoldDB" id="A0A0C2XQS8"/>
<evidence type="ECO:0000259" key="1">
    <source>
        <dbReference type="Pfam" id="PF13840"/>
    </source>
</evidence>
<gene>
    <name evidence="2" type="ORF">M378DRAFT_155138</name>
</gene>
<dbReference type="InParanoid" id="A0A0C2XQS8"/>
<dbReference type="InterPro" id="IPR016540">
    <property type="entry name" value="UCP008459"/>
</dbReference>